<sequence length="83" mass="8745">MPITTLKVLASLLQLHGPGATIQSDHQGINALLSDLRGQDSEGVTQVYFRRGGFIRGGAYGGGFRRAGYGGGGGFRRGFARGY</sequence>
<reference evidence="2" key="1">
    <citation type="submission" date="2016-10" db="EMBL/GenBank/DDBJ databases">
        <authorList>
            <person name="Varghese N."/>
            <person name="Submissions S."/>
        </authorList>
    </citation>
    <scope>NUCLEOTIDE SEQUENCE [LARGE SCALE GENOMIC DNA]</scope>
    <source>
        <strain evidence="2">GAS369</strain>
    </source>
</reference>
<dbReference type="Proteomes" id="UP000243904">
    <property type="component" value="Chromosome I"/>
</dbReference>
<proteinExistence type="predicted"/>
<evidence type="ECO:0000313" key="2">
    <source>
        <dbReference type="Proteomes" id="UP000243904"/>
    </source>
</evidence>
<dbReference type="AlphaFoldDB" id="A0A1H1WVX2"/>
<keyword evidence="2" id="KW-1185">Reference proteome</keyword>
<evidence type="ECO:0000313" key="1">
    <source>
        <dbReference type="EMBL" id="SDT00790.1"/>
    </source>
</evidence>
<dbReference type="EMBL" id="LT629750">
    <property type="protein sequence ID" value="SDT00790.1"/>
    <property type="molecule type" value="Genomic_DNA"/>
</dbReference>
<name>A0A1H1WVX2_9BRAD</name>
<gene>
    <name evidence="1" type="ORF">SAMN05444158_4021</name>
</gene>
<protein>
    <submittedName>
        <fullName evidence="1">Uncharacterized protein</fullName>
    </submittedName>
</protein>
<organism evidence="1 2">
    <name type="scientific">Bradyrhizobium canariense</name>
    <dbReference type="NCBI Taxonomy" id="255045"/>
    <lineage>
        <taxon>Bacteria</taxon>
        <taxon>Pseudomonadati</taxon>
        <taxon>Pseudomonadota</taxon>
        <taxon>Alphaproteobacteria</taxon>
        <taxon>Hyphomicrobiales</taxon>
        <taxon>Nitrobacteraceae</taxon>
        <taxon>Bradyrhizobium</taxon>
    </lineage>
</organism>
<accession>A0A1H1WVX2</accession>